<feature type="compositionally biased region" description="Pro residues" evidence="1">
    <location>
        <begin position="45"/>
        <end position="56"/>
    </location>
</feature>
<feature type="non-terminal residue" evidence="2">
    <location>
        <position position="310"/>
    </location>
</feature>
<protein>
    <submittedName>
        <fullName evidence="2">Uncharacterized protein</fullName>
    </submittedName>
</protein>
<organism evidence="2 3">
    <name type="scientific">Clonostachys chloroleuca</name>
    <dbReference type="NCBI Taxonomy" id="1926264"/>
    <lineage>
        <taxon>Eukaryota</taxon>
        <taxon>Fungi</taxon>
        <taxon>Dikarya</taxon>
        <taxon>Ascomycota</taxon>
        <taxon>Pezizomycotina</taxon>
        <taxon>Sordariomycetes</taxon>
        <taxon>Hypocreomycetidae</taxon>
        <taxon>Hypocreales</taxon>
        <taxon>Bionectriaceae</taxon>
        <taxon>Clonostachys</taxon>
    </lineage>
</organism>
<evidence type="ECO:0000313" key="3">
    <source>
        <dbReference type="Proteomes" id="UP001160390"/>
    </source>
</evidence>
<sequence length="310" mass="34709">MVSQSAASTPTAPQQGFVDPAGIYSLINLIPARQQLGSHAVDPITPRPVSPEPMPYCPSDDSSSTSTAEEKSVFSENTSAFTQATSSSGWEDGASVSVGAQALAMTFAQTSAQSLPTETDHGSRYEETDGVQPLADTARLPCELGKYSEKHWICDETFALNDIEGWVDHIAEVHFKHDYPPKSTCWFCDGKEVEFFTKSVTQEDRRRNFHRRMEHIAQHYQGANWERLHRRPDFWVINFLLDKGLINKSMKSESEGWSEIEKPRWWQDELPKTSHDEENEGWCIIIEVDGMHTPKCRAAPSSMTPDGGGE</sequence>
<accession>A0AA35MF08</accession>
<proteinExistence type="predicted"/>
<comment type="caution">
    <text evidence="2">The sequence shown here is derived from an EMBL/GenBank/DDBJ whole genome shotgun (WGS) entry which is preliminary data.</text>
</comment>
<keyword evidence="3" id="KW-1185">Reference proteome</keyword>
<evidence type="ECO:0000313" key="2">
    <source>
        <dbReference type="EMBL" id="CAI6095374.1"/>
    </source>
</evidence>
<gene>
    <name evidence="2" type="ORF">CCHLO57077_00012659</name>
</gene>
<feature type="region of interest" description="Disordered" evidence="1">
    <location>
        <begin position="39"/>
        <end position="79"/>
    </location>
</feature>
<dbReference type="AlphaFoldDB" id="A0AA35MF08"/>
<evidence type="ECO:0000256" key="1">
    <source>
        <dbReference type="SAM" id="MobiDB-lite"/>
    </source>
</evidence>
<dbReference type="EMBL" id="CABFNP030001265">
    <property type="protein sequence ID" value="CAI6095374.1"/>
    <property type="molecule type" value="Genomic_DNA"/>
</dbReference>
<reference evidence="2" key="1">
    <citation type="submission" date="2023-01" db="EMBL/GenBank/DDBJ databases">
        <authorList>
            <person name="Piombo E."/>
        </authorList>
    </citation>
    <scope>NUCLEOTIDE SEQUENCE</scope>
</reference>
<name>A0AA35MF08_9HYPO</name>
<dbReference type="Proteomes" id="UP001160390">
    <property type="component" value="Unassembled WGS sequence"/>
</dbReference>